<reference evidence="1" key="1">
    <citation type="submission" date="2021-06" db="EMBL/GenBank/DDBJ databases">
        <authorList>
            <person name="Kallberg Y."/>
            <person name="Tangrot J."/>
            <person name="Rosling A."/>
        </authorList>
    </citation>
    <scope>NUCLEOTIDE SEQUENCE</scope>
    <source>
        <strain evidence="1">MA461A</strain>
    </source>
</reference>
<protein>
    <submittedName>
        <fullName evidence="1">2556_t:CDS:1</fullName>
    </submittedName>
</protein>
<dbReference type="Proteomes" id="UP000789920">
    <property type="component" value="Unassembled WGS sequence"/>
</dbReference>
<evidence type="ECO:0000313" key="1">
    <source>
        <dbReference type="EMBL" id="CAG8668961.1"/>
    </source>
</evidence>
<comment type="caution">
    <text evidence="1">The sequence shown here is derived from an EMBL/GenBank/DDBJ whole genome shotgun (WGS) entry which is preliminary data.</text>
</comment>
<proteinExistence type="predicted"/>
<organism evidence="1 2">
    <name type="scientific">Racocetra persica</name>
    <dbReference type="NCBI Taxonomy" id="160502"/>
    <lineage>
        <taxon>Eukaryota</taxon>
        <taxon>Fungi</taxon>
        <taxon>Fungi incertae sedis</taxon>
        <taxon>Mucoromycota</taxon>
        <taxon>Glomeromycotina</taxon>
        <taxon>Glomeromycetes</taxon>
        <taxon>Diversisporales</taxon>
        <taxon>Gigasporaceae</taxon>
        <taxon>Racocetra</taxon>
    </lineage>
</organism>
<keyword evidence="2" id="KW-1185">Reference proteome</keyword>
<gene>
    <name evidence="1" type="ORF">RPERSI_LOCUS8591</name>
</gene>
<dbReference type="EMBL" id="CAJVQC010015613">
    <property type="protein sequence ID" value="CAG8668961.1"/>
    <property type="molecule type" value="Genomic_DNA"/>
</dbReference>
<accession>A0ACA9NQ77</accession>
<name>A0ACA9NQ77_9GLOM</name>
<evidence type="ECO:0000313" key="2">
    <source>
        <dbReference type="Proteomes" id="UP000789920"/>
    </source>
</evidence>
<sequence>MVNTQEPIECYTTDFGSAYVYPLPNSVPIFNMTTTPQTPIAGKNITFNFTNVLKDKLTTEYKIDIVFRSTPTSYKYSQKICIGNNTFCPIPAGKKYEIIVEITMPEDIDIPSLSIYPYIFYKIDNNSYNGLGCACYTVYSAMYCLDWPA</sequence>